<proteinExistence type="predicted"/>
<evidence type="ECO:0000313" key="1">
    <source>
        <dbReference type="EMBL" id="UAW53450.1"/>
    </source>
</evidence>
<accession>A0AAE8XQ77</accession>
<organism evidence="1 2">
    <name type="scientific">Pseudomonas phage psageK4e</name>
    <dbReference type="NCBI Taxonomy" id="2875723"/>
    <lineage>
        <taxon>Viruses</taxon>
        <taxon>Duplodnaviria</taxon>
        <taxon>Heunggongvirae</taxon>
        <taxon>Uroviricota</taxon>
        <taxon>Caudoviricetes</taxon>
        <taxon>Vandenendeviridae</taxon>
        <taxon>Gorskivirinae</taxon>
        <taxon>Otagovirus</taxon>
        <taxon>Otagovirus psagek4e</taxon>
    </lineage>
</organism>
<dbReference type="Proteomes" id="UP000828763">
    <property type="component" value="Segment"/>
</dbReference>
<keyword evidence="2" id="KW-1185">Reference proteome</keyword>
<evidence type="ECO:0000313" key="2">
    <source>
        <dbReference type="Proteomes" id="UP000828763"/>
    </source>
</evidence>
<gene>
    <name evidence="1" type="ORF">psageK4e_002</name>
</gene>
<reference evidence="1 2" key="1">
    <citation type="submission" date="2021-08" db="EMBL/GenBank/DDBJ databases">
        <authorList>
            <person name="Martino G."/>
            <person name="Holtappels D."/>
            <person name="Wagemans J."/>
            <person name="Lavigne R."/>
            <person name="Turina M."/>
            <person name="Ciuffo M."/>
        </authorList>
    </citation>
    <scope>NUCLEOTIDE SEQUENCE [LARGE SCALE GENOMIC DNA]</scope>
</reference>
<sequence length="29" mass="3224">MRVIPCVYSATVINAPLRMYILTCVPSLV</sequence>
<dbReference type="EMBL" id="MZ868713">
    <property type="protein sequence ID" value="UAW53450.1"/>
    <property type="molecule type" value="Genomic_DNA"/>
</dbReference>
<name>A0AAE8XQ77_9CAUD</name>
<protein>
    <submittedName>
        <fullName evidence="1">Uncharacterized protein</fullName>
    </submittedName>
</protein>